<dbReference type="OrthoDB" id="1716402at2759"/>
<protein>
    <recommendedName>
        <fullName evidence="3">DUF789 domain-containing protein</fullName>
    </recommendedName>
</protein>
<dbReference type="Gramene" id="KZN10209">
    <property type="protein sequence ID" value="KZN10209"/>
    <property type="gene ID" value="DCAR_002865"/>
</dbReference>
<gene>
    <name evidence="2" type="ORF">DCAR_002865</name>
</gene>
<dbReference type="Pfam" id="PF05623">
    <property type="entry name" value="DUF789"/>
    <property type="match status" value="1"/>
</dbReference>
<feature type="compositionally biased region" description="Basic and acidic residues" evidence="1">
    <location>
        <begin position="35"/>
        <end position="49"/>
    </location>
</feature>
<reference evidence="2" key="1">
    <citation type="journal article" date="2016" name="Nat. Genet.">
        <title>A high-quality carrot genome assembly provides new insights into carotenoid accumulation and asterid genome evolution.</title>
        <authorList>
            <person name="Iorizzo M."/>
            <person name="Ellison S."/>
            <person name="Senalik D."/>
            <person name="Zeng P."/>
            <person name="Satapoomin P."/>
            <person name="Huang J."/>
            <person name="Bowman M."/>
            <person name="Iovene M."/>
            <person name="Sanseverino W."/>
            <person name="Cavagnaro P."/>
            <person name="Yildiz M."/>
            <person name="Macko-Podgorni A."/>
            <person name="Moranska E."/>
            <person name="Grzebelus E."/>
            <person name="Grzebelus D."/>
            <person name="Ashrafi H."/>
            <person name="Zheng Z."/>
            <person name="Cheng S."/>
            <person name="Spooner D."/>
            <person name="Van Deynze A."/>
            <person name="Simon P."/>
        </authorList>
    </citation>
    <scope>NUCLEOTIDE SEQUENCE [LARGE SCALE GENOMIC DNA]</scope>
    <source>
        <tissue evidence="2">Leaf</tissue>
    </source>
</reference>
<accession>A0A166HG44</accession>
<evidence type="ECO:0000313" key="2">
    <source>
        <dbReference type="EMBL" id="KZN10209.1"/>
    </source>
</evidence>
<sequence length="419" mass="46747">MAGTGGYAVSRSHGGDRFYNPPAMRRQQQLLLQQKQEKLQHMQLHRPEKSPTPVVVEPEKQASSEDSTATLLKIESLSTCSDVSPSPRSNLDCLVEAVTPSVPARYSSEVNVRGRRSREAVKQPFYCLGDLWESLKEGSAYGAGVPLVLNESDSIMQYYVPYLSGIQLYVDPRKLPYNVRRPDEDTDTDSSKETSSCACGDFEPDKQRKCAKHGLQSPQNPANLNSRQLNSPSLRDKSVMSSLGSEGETSNSSGLLVCEFFEQEQPYIRKPLTDKIIILESQFPNLSMYRSCDLLPTSWISIAWYPIYRIPMGSTLKDLDASFLTFYSLSTQNSSQPQVGSGGPSPRVNSMIKASSKISLPLIGLASYKYKGSILSPCGPQECEKEKALMQAADDWLQGLKVYLPDFKFFQSHYSSWRR</sequence>
<name>A0A166HG44_DAUCS</name>
<dbReference type="OMA" id="DGARVHH"/>
<dbReference type="PANTHER" id="PTHR31343">
    <property type="entry name" value="T15D22.8"/>
    <property type="match status" value="1"/>
</dbReference>
<feature type="compositionally biased region" description="Polar residues" evidence="1">
    <location>
        <begin position="216"/>
        <end position="251"/>
    </location>
</feature>
<dbReference type="KEGG" id="dcr:108207401"/>
<dbReference type="InterPro" id="IPR008507">
    <property type="entry name" value="DUF789"/>
</dbReference>
<proteinExistence type="predicted"/>
<dbReference type="EMBL" id="LNRQ01000001">
    <property type="protein sequence ID" value="KZN10209.1"/>
    <property type="molecule type" value="Genomic_DNA"/>
</dbReference>
<organism evidence="2">
    <name type="scientific">Daucus carota subsp. sativus</name>
    <name type="common">Carrot</name>
    <dbReference type="NCBI Taxonomy" id="79200"/>
    <lineage>
        <taxon>Eukaryota</taxon>
        <taxon>Viridiplantae</taxon>
        <taxon>Streptophyta</taxon>
        <taxon>Embryophyta</taxon>
        <taxon>Tracheophyta</taxon>
        <taxon>Spermatophyta</taxon>
        <taxon>Magnoliopsida</taxon>
        <taxon>eudicotyledons</taxon>
        <taxon>Gunneridae</taxon>
        <taxon>Pentapetalae</taxon>
        <taxon>asterids</taxon>
        <taxon>campanulids</taxon>
        <taxon>Apiales</taxon>
        <taxon>Apiaceae</taxon>
        <taxon>Apioideae</taxon>
        <taxon>Scandiceae</taxon>
        <taxon>Daucinae</taxon>
        <taxon>Daucus</taxon>
        <taxon>Daucus sect. Daucus</taxon>
    </lineage>
</organism>
<dbReference type="PANTHER" id="PTHR31343:SF4">
    <property type="entry name" value="DUF789 DOMAIN-CONTAINING PROTEIN"/>
    <property type="match status" value="1"/>
</dbReference>
<feature type="region of interest" description="Disordered" evidence="1">
    <location>
        <begin position="1"/>
        <end position="67"/>
    </location>
</feature>
<evidence type="ECO:0000256" key="1">
    <source>
        <dbReference type="SAM" id="MobiDB-lite"/>
    </source>
</evidence>
<comment type="caution">
    <text evidence="2">The sequence shown here is derived from an EMBL/GenBank/DDBJ whole genome shotgun (WGS) entry which is preliminary data.</text>
</comment>
<evidence type="ECO:0008006" key="3">
    <source>
        <dbReference type="Google" id="ProtNLM"/>
    </source>
</evidence>
<feature type="region of interest" description="Disordered" evidence="1">
    <location>
        <begin position="180"/>
        <end position="251"/>
    </location>
</feature>
<feature type="compositionally biased region" description="Low complexity" evidence="1">
    <location>
        <begin position="24"/>
        <end position="34"/>
    </location>
</feature>
<dbReference type="STRING" id="79200.A0A166HG44"/>
<dbReference type="AlphaFoldDB" id="A0A166HG44"/>